<evidence type="ECO:0000313" key="3">
    <source>
        <dbReference type="Proteomes" id="UP001596137"/>
    </source>
</evidence>
<dbReference type="EMBL" id="JBHSRF010000018">
    <property type="protein sequence ID" value="MFC6082616.1"/>
    <property type="molecule type" value="Genomic_DNA"/>
</dbReference>
<dbReference type="SUPFAM" id="SSF50998">
    <property type="entry name" value="Quinoprotein alcohol dehydrogenase-like"/>
    <property type="match status" value="1"/>
</dbReference>
<sequence>MAGGVVVVAGVAGVVAWRSRTGAARPPVTARPPSPAGGGDVMWPVEVYTTVPDEVITRAGPALYIGDESGGVLALDARTGARLWRFRHKGPLAATVGMAPAVAGGRVFACLSIGLDFAVLVALDAATGRLVWRHQVTAPVLRMLLHDGLLLYATPAAVSALDTSGGAPAWTLPLRDTTAVVAAGPLAVVAHFDPAENGRRLTVLRPAEGRPVWSREFGEVSGLTPMPHGGNLLVSALRVRDTREDTDLAAYRLGDGREVWARRWRGAVSWTSVDRTALVTTDIDRLRLLDPATGAPRWTLRRHTGGGPATWLAGDLVVASMLSPGAAGDYDLLGLDRRTGRPRWTLPLPTWLIGGVVRDGVLYATTADDQNHVLAVDTASGTQLWKATAVPGSRLTLGTDLLYTYSVYDEPGGRHVHALDLATGEWVRR</sequence>
<protein>
    <submittedName>
        <fullName evidence="2">PQQ-binding-like beta-propeller repeat protein</fullName>
    </submittedName>
</protein>
<dbReference type="InterPro" id="IPR011047">
    <property type="entry name" value="Quinoprotein_ADH-like_sf"/>
</dbReference>
<dbReference type="PANTHER" id="PTHR34512:SF30">
    <property type="entry name" value="OUTER MEMBRANE PROTEIN ASSEMBLY FACTOR BAMB"/>
    <property type="match status" value="1"/>
</dbReference>
<comment type="caution">
    <text evidence="2">The sequence shown here is derived from an EMBL/GenBank/DDBJ whole genome shotgun (WGS) entry which is preliminary data.</text>
</comment>
<dbReference type="InterPro" id="IPR015943">
    <property type="entry name" value="WD40/YVTN_repeat-like_dom_sf"/>
</dbReference>
<dbReference type="PANTHER" id="PTHR34512">
    <property type="entry name" value="CELL SURFACE PROTEIN"/>
    <property type="match status" value="1"/>
</dbReference>
<accession>A0ABW1NHI9</accession>
<evidence type="ECO:0000313" key="2">
    <source>
        <dbReference type="EMBL" id="MFC6082616.1"/>
    </source>
</evidence>
<dbReference type="Proteomes" id="UP001596137">
    <property type="component" value="Unassembled WGS sequence"/>
</dbReference>
<dbReference type="RefSeq" id="WP_380753046.1">
    <property type="nucleotide sequence ID" value="NZ_JBHSRF010000018.1"/>
</dbReference>
<feature type="domain" description="Pyrrolo-quinoline quinone repeat" evidence="1">
    <location>
        <begin position="70"/>
        <end position="219"/>
    </location>
</feature>
<keyword evidence="3" id="KW-1185">Reference proteome</keyword>
<feature type="domain" description="Pyrrolo-quinoline quinone repeat" evidence="1">
    <location>
        <begin position="285"/>
        <end position="425"/>
    </location>
</feature>
<dbReference type="Gene3D" id="2.130.10.10">
    <property type="entry name" value="YVTN repeat-like/Quinoprotein amine dehydrogenase"/>
    <property type="match status" value="2"/>
</dbReference>
<reference evidence="3" key="1">
    <citation type="journal article" date="2019" name="Int. J. Syst. Evol. Microbiol.">
        <title>The Global Catalogue of Microorganisms (GCM) 10K type strain sequencing project: providing services to taxonomists for standard genome sequencing and annotation.</title>
        <authorList>
            <consortium name="The Broad Institute Genomics Platform"/>
            <consortium name="The Broad Institute Genome Sequencing Center for Infectious Disease"/>
            <person name="Wu L."/>
            <person name="Ma J."/>
        </authorList>
    </citation>
    <scope>NUCLEOTIDE SEQUENCE [LARGE SCALE GENOMIC DNA]</scope>
    <source>
        <strain evidence="3">JCM 30346</strain>
    </source>
</reference>
<dbReference type="InterPro" id="IPR018391">
    <property type="entry name" value="PQQ_b-propeller_rpt"/>
</dbReference>
<dbReference type="InterPro" id="IPR002372">
    <property type="entry name" value="PQQ_rpt_dom"/>
</dbReference>
<name>A0ABW1NHI9_9ACTN</name>
<organism evidence="2 3">
    <name type="scientific">Sphaerisporangium aureirubrum</name>
    <dbReference type="NCBI Taxonomy" id="1544736"/>
    <lineage>
        <taxon>Bacteria</taxon>
        <taxon>Bacillati</taxon>
        <taxon>Actinomycetota</taxon>
        <taxon>Actinomycetes</taxon>
        <taxon>Streptosporangiales</taxon>
        <taxon>Streptosporangiaceae</taxon>
        <taxon>Sphaerisporangium</taxon>
    </lineage>
</organism>
<proteinExistence type="predicted"/>
<dbReference type="Pfam" id="PF13360">
    <property type="entry name" value="PQQ_2"/>
    <property type="match status" value="2"/>
</dbReference>
<evidence type="ECO:0000259" key="1">
    <source>
        <dbReference type="Pfam" id="PF13360"/>
    </source>
</evidence>
<gene>
    <name evidence="2" type="ORF">ACFP1K_15720</name>
</gene>
<dbReference type="SMART" id="SM00564">
    <property type="entry name" value="PQQ"/>
    <property type="match status" value="5"/>
</dbReference>